<dbReference type="EMBL" id="AZBU02000001">
    <property type="protein sequence ID" value="TMS36648.1"/>
    <property type="molecule type" value="Genomic_DNA"/>
</dbReference>
<keyword evidence="2" id="KW-1185">Reference proteome</keyword>
<evidence type="ECO:0000313" key="2">
    <source>
        <dbReference type="Proteomes" id="UP000298663"/>
    </source>
</evidence>
<dbReference type="AlphaFoldDB" id="A0A4U8UXN3"/>
<accession>A0A4U8UXN3</accession>
<proteinExistence type="predicted"/>
<name>A0A4U8UXN3_STECR</name>
<reference evidence="1 2" key="1">
    <citation type="journal article" date="2015" name="Genome Biol.">
        <title>Comparative genomics of Steinernema reveals deeply conserved gene regulatory networks.</title>
        <authorList>
            <person name="Dillman A.R."/>
            <person name="Macchietto M."/>
            <person name="Porter C.F."/>
            <person name="Rogers A."/>
            <person name="Williams B."/>
            <person name="Antoshechkin I."/>
            <person name="Lee M.M."/>
            <person name="Goodwin Z."/>
            <person name="Lu X."/>
            <person name="Lewis E.E."/>
            <person name="Goodrich-Blair H."/>
            <person name="Stock S.P."/>
            <person name="Adams B.J."/>
            <person name="Sternberg P.W."/>
            <person name="Mortazavi A."/>
        </authorList>
    </citation>
    <scope>NUCLEOTIDE SEQUENCE [LARGE SCALE GENOMIC DNA]</scope>
    <source>
        <strain evidence="1 2">ALL</strain>
    </source>
</reference>
<dbReference type="Proteomes" id="UP000298663">
    <property type="component" value="Unassembled WGS sequence"/>
</dbReference>
<evidence type="ECO:0000313" key="1">
    <source>
        <dbReference type="EMBL" id="TMS36648.1"/>
    </source>
</evidence>
<sequence length="75" mass="8787">MFRISHLCALDTFRFPVLIINNGVVVQKSVRESQPGWRRTARFRVRMSTVRAGGFSPDRRRAFDSLRHRRRAVTS</sequence>
<protein>
    <submittedName>
        <fullName evidence="1">Uncharacterized protein</fullName>
    </submittedName>
</protein>
<gene>
    <name evidence="1" type="ORF">L596_003761</name>
</gene>
<reference evidence="1 2" key="2">
    <citation type="journal article" date="2019" name="G3 (Bethesda)">
        <title>Hybrid Assembly of the Genome of the Entomopathogenic Nematode Steinernema carpocapsae Identifies the X-Chromosome.</title>
        <authorList>
            <person name="Serra L."/>
            <person name="Macchietto M."/>
            <person name="Macias-Munoz A."/>
            <person name="McGill C.J."/>
            <person name="Rodriguez I.M."/>
            <person name="Rodriguez B."/>
            <person name="Murad R."/>
            <person name="Mortazavi A."/>
        </authorList>
    </citation>
    <scope>NUCLEOTIDE SEQUENCE [LARGE SCALE GENOMIC DNA]</scope>
    <source>
        <strain evidence="1 2">ALL</strain>
    </source>
</reference>
<organism evidence="1 2">
    <name type="scientific">Steinernema carpocapsae</name>
    <name type="common">Entomopathogenic nematode</name>
    <dbReference type="NCBI Taxonomy" id="34508"/>
    <lineage>
        <taxon>Eukaryota</taxon>
        <taxon>Metazoa</taxon>
        <taxon>Ecdysozoa</taxon>
        <taxon>Nematoda</taxon>
        <taxon>Chromadorea</taxon>
        <taxon>Rhabditida</taxon>
        <taxon>Tylenchina</taxon>
        <taxon>Panagrolaimomorpha</taxon>
        <taxon>Strongyloidoidea</taxon>
        <taxon>Steinernematidae</taxon>
        <taxon>Steinernema</taxon>
    </lineage>
</organism>
<comment type="caution">
    <text evidence="1">The sequence shown here is derived from an EMBL/GenBank/DDBJ whole genome shotgun (WGS) entry which is preliminary data.</text>
</comment>